<evidence type="ECO:0000259" key="14">
    <source>
        <dbReference type="PROSITE" id="PS50011"/>
    </source>
</evidence>
<keyword evidence="5" id="KW-0597">Phosphoprotein</keyword>
<dbReference type="PROSITE" id="PS00108">
    <property type="entry name" value="PROTEIN_KINASE_ST"/>
    <property type="match status" value="1"/>
</dbReference>
<dbReference type="GO" id="GO:0004674">
    <property type="term" value="F:protein serine/threonine kinase activity"/>
    <property type="evidence" value="ECO:0007669"/>
    <property type="project" value="UniProtKB-KW"/>
</dbReference>
<reference evidence="15 16" key="1">
    <citation type="journal article" date="2023" name="Elife">
        <title>Identification of key yeast species and microbe-microbe interactions impacting larval growth of Drosophila in the wild.</title>
        <authorList>
            <person name="Mure A."/>
            <person name="Sugiura Y."/>
            <person name="Maeda R."/>
            <person name="Honda K."/>
            <person name="Sakurai N."/>
            <person name="Takahashi Y."/>
            <person name="Watada M."/>
            <person name="Katoh T."/>
            <person name="Gotoh A."/>
            <person name="Gotoh Y."/>
            <person name="Taniguchi I."/>
            <person name="Nakamura K."/>
            <person name="Hayashi T."/>
            <person name="Katayama T."/>
            <person name="Uemura T."/>
            <person name="Hattori Y."/>
        </authorList>
    </citation>
    <scope>NUCLEOTIDE SEQUENCE [LARGE SCALE GENOMIC DNA]</scope>
    <source>
        <strain evidence="15 16">KH-74</strain>
    </source>
</reference>
<evidence type="ECO:0000256" key="11">
    <source>
        <dbReference type="ARBA" id="ARBA00047899"/>
    </source>
</evidence>
<evidence type="ECO:0000256" key="12">
    <source>
        <dbReference type="ARBA" id="ARBA00048679"/>
    </source>
</evidence>
<dbReference type="EMBL" id="BTGD01000006">
    <property type="protein sequence ID" value="GMM55839.1"/>
    <property type="molecule type" value="Genomic_DNA"/>
</dbReference>
<keyword evidence="7" id="KW-0547">Nucleotide-binding</keyword>
<dbReference type="Pfam" id="PF00069">
    <property type="entry name" value="Pkinase"/>
    <property type="match status" value="1"/>
</dbReference>
<sequence>MPYIGASNSSHTSFMSLKEKHSIKNNVSSSQSPLSSMQNESQSTIPIKEEEHPTDMSLNETIGSKDTIPSAPVTAATNSSKNIDESIDPVERALNNNRISSSAAAKEENISSELTSANMTPVPSEVKLQNLEKHVYNPINRSKSIDSTISNLSDVDLHELYNLPNESTHSYSYNPLSPNSLAVRLSILKRSLEIIISNPGMLEDGTMAEAHIGSGSGPSAGRDTPDHLNVRKTRHQNSDASNHDPATDQPQGHDEEHEEHIGAVRQLRSMSLSVSDNIPKYSPAQKWTSPTAALNAFVSNYHQSVTNLRNNTEPDIKSSKTMNNISRTPLNSISYGSGYGNNSNTSNPNNNISIPLAHRANSLAYLPKIMSSYNIRNKVAGFHEQPIRRQLTSRINFREPFKETSEENMAAAAASANDTMEAPDNSMISNVDSSAAESGTTEYVSEQRENLISLLDLLNETLEKNTSLRATDLHSLSLFNIKKPMLERGPLDEFSDDENNEDNDEDMIETEHSLHLKRTLLDSLAQPFYERNITFMEGPEPMADEVGDLDSNPQAVADPQQVSEDYRRILRTFASAKNSAPQAIFTCSQQYPWQFKAANDLACLIFGISNNVLKALTLLDLIHTDYRNFVLHKILSTEDQELAFTGEIIGIVQPGSKNTDSKNNLVWASIWAKRKNGLLVCVFERVPCDYVDISLDLENYEVDGVLMKNNNNILEECMNFSGKSTPKFQLGDINDDADDDDDDTEDESDDDLFKKKDNSETNAHSRKLTQVLHIPDENEREAKKVVKFVNELQYVSTLSQSLAEFIDDIREGKVKSEDDEMLSMPVRISNHINELRYFTLNHLSSNIPCAVSSSILQNAVKLKIHSLPYIAGLFVIDSQSLQLVSFNRSVSKNMFGLHYSELVNKSITTIIPEFNDMIDYIECNFPELDISLSSNRGLVLTEHFFRKINADMNNDPEYFYTSIGIDGRHRDGSLIKVDIQLRVVSSSISLVWITHSRDVKLDDYQTNVNQLNMLKENELEYISNSSSTTSLSRKQASKEAENSLLKESLLRESPSRSYTTSPSLREKNNYSVSTTSTITSQDSKESNKDKEGSSKVQNEDLNHDEIQEPEVKRKLELARMYTKDKSQFVKDGNFKVDQNLIISKIGTMLTLTDADGIQENLENGSSPEAVGLSRGGDSQEGEAEEEPPTTFLRTPSHHIGAHKHSKKFSDFIILQKMGEGAYGKVNLCLHKTKRYIVVIKMIFKERILVDTWVRDRTLGTIPSEIQIMATLNKKPQENILRLLDFFEDDEYYYIETPVHGETGCIDLFDLIEFKTNMTELESKLIFKQVVSGIRHLHKHGIVHRDIKDENVIVDSKGFVKLIDFGSATYVKSGPFDVFVGTIDYAAPEVLSGDPYEGKPQDIWAIGILLYTIIYKENPFYNIDEILEGELKIVPSDDISPECVSLIRRILNRNVQKRPVIEEIYNDPWLVI</sequence>
<dbReference type="GO" id="GO:0060917">
    <property type="term" value="P:regulation of (1-&gt;6)-beta-D-glucan biosynthetic process"/>
    <property type="evidence" value="ECO:0007669"/>
    <property type="project" value="UniProtKB-ARBA"/>
</dbReference>
<name>A0AAV5RW98_MAUHU</name>
<feature type="region of interest" description="Disordered" evidence="13">
    <location>
        <begin position="208"/>
        <end position="259"/>
    </location>
</feature>
<evidence type="ECO:0000313" key="15">
    <source>
        <dbReference type="EMBL" id="GMM55839.1"/>
    </source>
</evidence>
<evidence type="ECO:0000313" key="16">
    <source>
        <dbReference type="Proteomes" id="UP001377567"/>
    </source>
</evidence>
<dbReference type="InterPro" id="IPR000719">
    <property type="entry name" value="Prot_kinase_dom"/>
</dbReference>
<comment type="catalytic activity">
    <reaction evidence="12">
        <text>L-seryl-[protein] + ATP = O-phospho-L-seryl-[protein] + ADP + H(+)</text>
        <dbReference type="Rhea" id="RHEA:17989"/>
        <dbReference type="Rhea" id="RHEA-COMP:9863"/>
        <dbReference type="Rhea" id="RHEA-COMP:11604"/>
        <dbReference type="ChEBI" id="CHEBI:15378"/>
        <dbReference type="ChEBI" id="CHEBI:29999"/>
        <dbReference type="ChEBI" id="CHEBI:30616"/>
        <dbReference type="ChEBI" id="CHEBI:83421"/>
        <dbReference type="ChEBI" id="CHEBI:456216"/>
        <dbReference type="EC" id="2.7.11.1"/>
    </reaction>
</comment>
<dbReference type="InterPro" id="IPR035965">
    <property type="entry name" value="PAS-like_dom_sf"/>
</dbReference>
<keyword evidence="6" id="KW-0808">Transferase</keyword>
<evidence type="ECO:0000256" key="5">
    <source>
        <dbReference type="ARBA" id="ARBA00022553"/>
    </source>
</evidence>
<feature type="region of interest" description="Disordered" evidence="13">
    <location>
        <begin position="1024"/>
        <end position="1109"/>
    </location>
</feature>
<comment type="caution">
    <text evidence="15">The sequence shown here is derived from an EMBL/GenBank/DDBJ whole genome shotgun (WGS) entry which is preliminary data.</text>
</comment>
<feature type="compositionally biased region" description="Polar residues" evidence="13">
    <location>
        <begin position="319"/>
        <end position="329"/>
    </location>
</feature>
<feature type="region of interest" description="Disordered" evidence="13">
    <location>
        <begin position="309"/>
        <end position="329"/>
    </location>
</feature>
<dbReference type="GO" id="GO:0005829">
    <property type="term" value="C:cytosol"/>
    <property type="evidence" value="ECO:0007669"/>
    <property type="project" value="TreeGrafter"/>
</dbReference>
<feature type="region of interest" description="Disordered" evidence="13">
    <location>
        <begin position="20"/>
        <end position="52"/>
    </location>
</feature>
<evidence type="ECO:0000256" key="13">
    <source>
        <dbReference type="SAM" id="MobiDB-lite"/>
    </source>
</evidence>
<evidence type="ECO:0000256" key="4">
    <source>
        <dbReference type="ARBA" id="ARBA00022527"/>
    </source>
</evidence>
<dbReference type="GO" id="GO:0005524">
    <property type="term" value="F:ATP binding"/>
    <property type="evidence" value="ECO:0007669"/>
    <property type="project" value="UniProtKB-KW"/>
</dbReference>
<dbReference type="GO" id="GO:0005634">
    <property type="term" value="C:nucleus"/>
    <property type="evidence" value="ECO:0007669"/>
    <property type="project" value="TreeGrafter"/>
</dbReference>
<evidence type="ECO:0000256" key="3">
    <source>
        <dbReference type="ARBA" id="ARBA00022490"/>
    </source>
</evidence>
<feature type="compositionally biased region" description="Basic and acidic residues" evidence="13">
    <location>
        <begin position="1082"/>
        <end position="1109"/>
    </location>
</feature>
<dbReference type="Proteomes" id="UP001377567">
    <property type="component" value="Unassembled WGS sequence"/>
</dbReference>
<keyword evidence="4 15" id="KW-0723">Serine/threonine-protein kinase</keyword>
<dbReference type="SUPFAM" id="SSF56112">
    <property type="entry name" value="Protein kinase-like (PK-like)"/>
    <property type="match status" value="1"/>
</dbReference>
<dbReference type="InterPro" id="IPR011009">
    <property type="entry name" value="Kinase-like_dom_sf"/>
</dbReference>
<comment type="subcellular location">
    <subcellularLocation>
        <location evidence="1">Cytoplasm</location>
    </subcellularLocation>
</comment>
<dbReference type="GO" id="GO:0006417">
    <property type="term" value="P:regulation of translation"/>
    <property type="evidence" value="ECO:0007669"/>
    <property type="project" value="UniProtKB-KW"/>
</dbReference>
<feature type="compositionally biased region" description="Basic and acidic residues" evidence="13">
    <location>
        <begin position="241"/>
        <end position="259"/>
    </location>
</feature>
<dbReference type="Gene3D" id="3.30.200.20">
    <property type="entry name" value="Phosphorylase Kinase, domain 1"/>
    <property type="match status" value="1"/>
</dbReference>
<feature type="compositionally biased region" description="Low complexity" evidence="13">
    <location>
        <begin position="28"/>
        <end position="41"/>
    </location>
</feature>
<dbReference type="InterPro" id="IPR000014">
    <property type="entry name" value="PAS"/>
</dbReference>
<keyword evidence="10" id="KW-0810">Translation regulation</keyword>
<feature type="region of interest" description="Disordered" evidence="13">
    <location>
        <begin position="1158"/>
        <end position="1189"/>
    </location>
</feature>
<keyword evidence="3" id="KW-0963">Cytoplasm</keyword>
<accession>A0AAV5RW98</accession>
<evidence type="ECO:0000256" key="6">
    <source>
        <dbReference type="ARBA" id="ARBA00022679"/>
    </source>
</evidence>
<dbReference type="GO" id="GO:0035556">
    <property type="term" value="P:intracellular signal transduction"/>
    <property type="evidence" value="ECO:0007669"/>
    <property type="project" value="TreeGrafter"/>
</dbReference>
<dbReference type="SUPFAM" id="SSF55785">
    <property type="entry name" value="PYP-like sensor domain (PAS domain)"/>
    <property type="match status" value="1"/>
</dbReference>
<dbReference type="PROSITE" id="PS50011">
    <property type="entry name" value="PROTEIN_KINASE_DOM"/>
    <property type="match status" value="1"/>
</dbReference>
<dbReference type="SMART" id="SM00220">
    <property type="entry name" value="S_TKc"/>
    <property type="match status" value="1"/>
</dbReference>
<evidence type="ECO:0000256" key="2">
    <source>
        <dbReference type="ARBA" id="ARBA00012513"/>
    </source>
</evidence>
<evidence type="ECO:0000256" key="10">
    <source>
        <dbReference type="ARBA" id="ARBA00022845"/>
    </source>
</evidence>
<evidence type="ECO:0000256" key="7">
    <source>
        <dbReference type="ARBA" id="ARBA00022741"/>
    </source>
</evidence>
<evidence type="ECO:0000256" key="1">
    <source>
        <dbReference type="ARBA" id="ARBA00004496"/>
    </source>
</evidence>
<dbReference type="PANTHER" id="PTHR24346">
    <property type="entry name" value="MAP/MICROTUBULE AFFINITY-REGULATING KINASE"/>
    <property type="match status" value="1"/>
</dbReference>
<feature type="domain" description="Protein kinase" evidence="14">
    <location>
        <begin position="1211"/>
        <end position="1469"/>
    </location>
</feature>
<proteinExistence type="predicted"/>
<protein>
    <recommendedName>
        <fullName evidence="2">non-specific serine/threonine protein kinase</fullName>
        <ecNumber evidence="2">2.7.11.1</ecNumber>
    </recommendedName>
</protein>
<dbReference type="PANTHER" id="PTHR24346:SF51">
    <property type="entry name" value="PAS DOMAIN-CONTAINING SERINE_THREONINE-PROTEIN KINASE"/>
    <property type="match status" value="1"/>
</dbReference>
<organism evidence="15 16">
    <name type="scientific">Maudiozyma humilis</name>
    <name type="common">Sour dough yeast</name>
    <name type="synonym">Kazachstania humilis</name>
    <dbReference type="NCBI Taxonomy" id="51915"/>
    <lineage>
        <taxon>Eukaryota</taxon>
        <taxon>Fungi</taxon>
        <taxon>Dikarya</taxon>
        <taxon>Ascomycota</taxon>
        <taxon>Saccharomycotina</taxon>
        <taxon>Saccharomycetes</taxon>
        <taxon>Saccharomycetales</taxon>
        <taxon>Saccharomycetaceae</taxon>
        <taxon>Maudiozyma</taxon>
    </lineage>
</organism>
<keyword evidence="8 15" id="KW-0418">Kinase</keyword>
<keyword evidence="9" id="KW-0067">ATP-binding</keyword>
<dbReference type="Gene3D" id="1.10.510.10">
    <property type="entry name" value="Transferase(Phosphotransferase) domain 1"/>
    <property type="match status" value="1"/>
</dbReference>
<comment type="catalytic activity">
    <reaction evidence="11">
        <text>L-threonyl-[protein] + ATP = O-phospho-L-threonyl-[protein] + ADP + H(+)</text>
        <dbReference type="Rhea" id="RHEA:46608"/>
        <dbReference type="Rhea" id="RHEA-COMP:11060"/>
        <dbReference type="Rhea" id="RHEA-COMP:11605"/>
        <dbReference type="ChEBI" id="CHEBI:15378"/>
        <dbReference type="ChEBI" id="CHEBI:30013"/>
        <dbReference type="ChEBI" id="CHEBI:30616"/>
        <dbReference type="ChEBI" id="CHEBI:61977"/>
        <dbReference type="ChEBI" id="CHEBI:456216"/>
        <dbReference type="EC" id="2.7.11.1"/>
    </reaction>
</comment>
<dbReference type="EC" id="2.7.11.1" evidence="2"/>
<gene>
    <name evidence="15" type="ORF">DAKH74_024550</name>
</gene>
<feature type="compositionally biased region" description="Acidic residues" evidence="13">
    <location>
        <begin position="733"/>
        <end position="750"/>
    </location>
</feature>
<dbReference type="FunFam" id="3.30.200.20:FF:000314">
    <property type="entry name" value="Serine/threonine protein kinase"/>
    <property type="match status" value="1"/>
</dbReference>
<evidence type="ECO:0000256" key="9">
    <source>
        <dbReference type="ARBA" id="ARBA00022840"/>
    </source>
</evidence>
<dbReference type="CDD" id="cd00130">
    <property type="entry name" value="PAS"/>
    <property type="match status" value="1"/>
</dbReference>
<keyword evidence="16" id="KW-1185">Reference proteome</keyword>
<dbReference type="FunFam" id="1.10.510.10:FF:000320">
    <property type="entry name" value="Serine/threonine protein kinase"/>
    <property type="match status" value="1"/>
</dbReference>
<evidence type="ECO:0000256" key="8">
    <source>
        <dbReference type="ARBA" id="ARBA00022777"/>
    </source>
</evidence>
<dbReference type="InterPro" id="IPR008271">
    <property type="entry name" value="Ser/Thr_kinase_AS"/>
</dbReference>
<dbReference type="SMART" id="SM00091">
    <property type="entry name" value="PAS"/>
    <property type="match status" value="1"/>
</dbReference>
<dbReference type="CDD" id="cd14004">
    <property type="entry name" value="STKc_PASK"/>
    <property type="match status" value="1"/>
</dbReference>
<dbReference type="GO" id="GO:0045719">
    <property type="term" value="P:negative regulation of glycogen biosynthetic process"/>
    <property type="evidence" value="ECO:0007669"/>
    <property type="project" value="TreeGrafter"/>
</dbReference>
<feature type="compositionally biased region" description="Polar residues" evidence="13">
    <location>
        <begin position="1055"/>
        <end position="1081"/>
    </location>
</feature>
<feature type="region of interest" description="Disordered" evidence="13">
    <location>
        <begin position="729"/>
        <end position="767"/>
    </location>
</feature>